<evidence type="ECO:0008006" key="3">
    <source>
        <dbReference type="Google" id="ProtNLM"/>
    </source>
</evidence>
<dbReference type="EMBL" id="JXRA01000127">
    <property type="protein sequence ID" value="KIO74894.1"/>
    <property type="molecule type" value="Genomic_DNA"/>
</dbReference>
<dbReference type="AlphaFoldDB" id="A0A0D0FR39"/>
<dbReference type="RefSeq" id="WP_041886402.1">
    <property type="nucleotide sequence ID" value="NZ_JXRA01000127.1"/>
</dbReference>
<comment type="caution">
    <text evidence="1">The sequence shown here is derived from an EMBL/GenBank/DDBJ whole genome shotgun (WGS) entry which is preliminary data.</text>
</comment>
<gene>
    <name evidence="1" type="ORF">TH53_23710</name>
</gene>
<dbReference type="SUPFAM" id="SSF56935">
    <property type="entry name" value="Porins"/>
    <property type="match status" value="1"/>
</dbReference>
<organism evidence="1 2">
    <name type="scientific">Pedobacter lusitanus</name>
    <dbReference type="NCBI Taxonomy" id="1503925"/>
    <lineage>
        <taxon>Bacteria</taxon>
        <taxon>Pseudomonadati</taxon>
        <taxon>Bacteroidota</taxon>
        <taxon>Sphingobacteriia</taxon>
        <taxon>Sphingobacteriales</taxon>
        <taxon>Sphingobacteriaceae</taxon>
        <taxon>Pedobacter</taxon>
    </lineage>
</organism>
<proteinExistence type="predicted"/>
<keyword evidence="2" id="KW-1185">Reference proteome</keyword>
<accession>A0A0D0FR39</accession>
<evidence type="ECO:0000313" key="2">
    <source>
        <dbReference type="Proteomes" id="UP000032049"/>
    </source>
</evidence>
<dbReference type="Proteomes" id="UP000032049">
    <property type="component" value="Unassembled WGS sequence"/>
</dbReference>
<name>A0A0D0FR39_9SPHI</name>
<reference evidence="1 2" key="1">
    <citation type="submission" date="2015-01" db="EMBL/GenBank/DDBJ databases">
        <title>Draft genome sequence of Pedobacter sp. NL19 isolated from sludge of an effluent treatment pond in an abandoned uranium mine.</title>
        <authorList>
            <person name="Santos T."/>
            <person name="Caetano T."/>
            <person name="Covas C."/>
            <person name="Cruz A."/>
            <person name="Mendo S."/>
        </authorList>
    </citation>
    <scope>NUCLEOTIDE SEQUENCE [LARGE SCALE GENOMIC DNA]</scope>
    <source>
        <strain evidence="1 2">NL19</strain>
    </source>
</reference>
<sequence length="282" mass="31090">MCIRNYVNLKKWHLLLVIQILIVSIVKGQSQPAISGSVVSEGKPVELATIKYRKIGVDSLSTAFTTQRGLFSLPCEINQKYKIEILYIGLQKYTSDTILVRDGAGVNLGVINLIGGATSLKQVSIVSKKPLVVKKIDRLVIDVENNPFSPGTNFIDLLSMSPGVRVDAKENIRVQGKKGVVIYINNRPSNLSGDQLTQFLSTLPSDNIKNFEIITTPPSSYNAAGTSAILNINLRRPLSDGIAHRFSGSMTKGDNFENNLGYNIDVKKKQAFILLEYKFFKS</sequence>
<evidence type="ECO:0000313" key="1">
    <source>
        <dbReference type="EMBL" id="KIO74894.1"/>
    </source>
</evidence>
<protein>
    <recommendedName>
        <fullName evidence="3">TonB-dependent receptor</fullName>
    </recommendedName>
</protein>
<dbReference type="STRING" id="1503925.TH53_23710"/>